<dbReference type="EMBL" id="PKMF04000850">
    <property type="protein sequence ID" value="KAK7817982.1"/>
    <property type="molecule type" value="Genomic_DNA"/>
</dbReference>
<organism evidence="1 2">
    <name type="scientific">Quercus suber</name>
    <name type="common">Cork oak</name>
    <dbReference type="NCBI Taxonomy" id="58331"/>
    <lineage>
        <taxon>Eukaryota</taxon>
        <taxon>Viridiplantae</taxon>
        <taxon>Streptophyta</taxon>
        <taxon>Embryophyta</taxon>
        <taxon>Tracheophyta</taxon>
        <taxon>Spermatophyta</taxon>
        <taxon>Magnoliopsida</taxon>
        <taxon>eudicotyledons</taxon>
        <taxon>Gunneridae</taxon>
        <taxon>Pentapetalae</taxon>
        <taxon>rosids</taxon>
        <taxon>fabids</taxon>
        <taxon>Fagales</taxon>
        <taxon>Fagaceae</taxon>
        <taxon>Quercus</taxon>
    </lineage>
</organism>
<accession>A0AAW0IUJ5</accession>
<comment type="caution">
    <text evidence="1">The sequence shown here is derived from an EMBL/GenBank/DDBJ whole genome shotgun (WGS) entry which is preliminary data.</text>
</comment>
<reference evidence="1 2" key="1">
    <citation type="journal article" date="2018" name="Sci. Data">
        <title>The draft genome sequence of cork oak.</title>
        <authorList>
            <person name="Ramos A.M."/>
            <person name="Usie A."/>
            <person name="Barbosa P."/>
            <person name="Barros P.M."/>
            <person name="Capote T."/>
            <person name="Chaves I."/>
            <person name="Simoes F."/>
            <person name="Abreu I."/>
            <person name="Carrasquinho I."/>
            <person name="Faro C."/>
            <person name="Guimaraes J.B."/>
            <person name="Mendonca D."/>
            <person name="Nobrega F."/>
            <person name="Rodrigues L."/>
            <person name="Saibo N.J.M."/>
            <person name="Varela M.C."/>
            <person name="Egas C."/>
            <person name="Matos J."/>
            <person name="Miguel C.M."/>
            <person name="Oliveira M.M."/>
            <person name="Ricardo C.P."/>
            <person name="Goncalves S."/>
        </authorList>
    </citation>
    <scope>NUCLEOTIDE SEQUENCE [LARGE SCALE GENOMIC DNA]</scope>
    <source>
        <strain evidence="2">cv. HL8</strain>
    </source>
</reference>
<proteinExistence type="predicted"/>
<evidence type="ECO:0000313" key="2">
    <source>
        <dbReference type="Proteomes" id="UP000237347"/>
    </source>
</evidence>
<dbReference type="Proteomes" id="UP000237347">
    <property type="component" value="Unassembled WGS sequence"/>
</dbReference>
<evidence type="ECO:0000313" key="1">
    <source>
        <dbReference type="EMBL" id="KAK7817982.1"/>
    </source>
</evidence>
<gene>
    <name evidence="1" type="ORF">CFP56_041985</name>
</gene>
<protein>
    <submittedName>
        <fullName evidence="1">Uncharacterized protein</fullName>
    </submittedName>
</protein>
<dbReference type="AlphaFoldDB" id="A0AAW0IUJ5"/>
<name>A0AAW0IUJ5_QUESU</name>
<keyword evidence="2" id="KW-1185">Reference proteome</keyword>
<sequence>MVVALMETERIGFGVFCGAFLFLNAVNGARSRIILITGVGKGLQRALALKLAERGHIKV</sequence>